<evidence type="ECO:0000313" key="6">
    <source>
        <dbReference type="EMBL" id="GAI97610.1"/>
    </source>
</evidence>
<dbReference type="HAMAP" id="MF_00801">
    <property type="entry name" value="Endonuclease_5"/>
    <property type="match status" value="1"/>
</dbReference>
<reference evidence="6" key="1">
    <citation type="journal article" date="2014" name="Front. Microbiol.">
        <title>High frequency of phylogenetically diverse reductive dehalogenase-homologous genes in deep subseafloor sedimentary metagenomes.</title>
        <authorList>
            <person name="Kawai M."/>
            <person name="Futagami T."/>
            <person name="Toyoda A."/>
            <person name="Takaki Y."/>
            <person name="Nishi S."/>
            <person name="Hori S."/>
            <person name="Arai W."/>
            <person name="Tsubouchi T."/>
            <person name="Morono Y."/>
            <person name="Uchiyama I."/>
            <person name="Ito T."/>
            <person name="Fujiyama A."/>
            <person name="Inagaki F."/>
            <person name="Takami H."/>
        </authorList>
    </citation>
    <scope>NUCLEOTIDE SEQUENCE</scope>
    <source>
        <strain evidence="6">Expedition CK06-06</strain>
    </source>
</reference>
<dbReference type="GO" id="GO:0003727">
    <property type="term" value="F:single-stranded RNA binding"/>
    <property type="evidence" value="ECO:0007669"/>
    <property type="project" value="TreeGrafter"/>
</dbReference>
<dbReference type="Pfam" id="PF04493">
    <property type="entry name" value="Endonuclease_5"/>
    <property type="match status" value="1"/>
</dbReference>
<gene>
    <name evidence="6" type="ORF">S12H4_37233</name>
</gene>
<dbReference type="InterPro" id="IPR007581">
    <property type="entry name" value="Endonuclease-V"/>
</dbReference>
<evidence type="ECO:0000256" key="1">
    <source>
        <dbReference type="ARBA" id="ARBA00004496"/>
    </source>
</evidence>
<keyword evidence="4" id="KW-0255">Endonuclease</keyword>
<evidence type="ECO:0008006" key="7">
    <source>
        <dbReference type="Google" id="ProtNLM"/>
    </source>
</evidence>
<evidence type="ECO:0000256" key="4">
    <source>
        <dbReference type="ARBA" id="ARBA00022759"/>
    </source>
</evidence>
<dbReference type="GO" id="GO:0016891">
    <property type="term" value="F:RNA endonuclease activity producing 5'-phosphomonoesters, hydrolytic mechanism"/>
    <property type="evidence" value="ECO:0007669"/>
    <property type="project" value="TreeGrafter"/>
</dbReference>
<evidence type="ECO:0000256" key="2">
    <source>
        <dbReference type="ARBA" id="ARBA00022490"/>
    </source>
</evidence>
<dbReference type="GO" id="GO:0005737">
    <property type="term" value="C:cytoplasm"/>
    <property type="evidence" value="ECO:0007669"/>
    <property type="project" value="UniProtKB-SubCell"/>
</dbReference>
<protein>
    <recommendedName>
        <fullName evidence="7">Endonuclease V</fullName>
    </recommendedName>
</protein>
<evidence type="ECO:0000256" key="3">
    <source>
        <dbReference type="ARBA" id="ARBA00022722"/>
    </source>
</evidence>
<comment type="subcellular location">
    <subcellularLocation>
        <location evidence="1">Cytoplasm</location>
    </subcellularLocation>
</comment>
<keyword evidence="3" id="KW-0540">Nuclease</keyword>
<dbReference type="GO" id="GO:0006281">
    <property type="term" value="P:DNA repair"/>
    <property type="evidence" value="ECO:0007669"/>
    <property type="project" value="InterPro"/>
</dbReference>
<organism evidence="6">
    <name type="scientific">marine sediment metagenome</name>
    <dbReference type="NCBI Taxonomy" id="412755"/>
    <lineage>
        <taxon>unclassified sequences</taxon>
        <taxon>metagenomes</taxon>
        <taxon>ecological metagenomes</taxon>
    </lineage>
</organism>
<dbReference type="EMBL" id="BARW01022276">
    <property type="protein sequence ID" value="GAI97610.1"/>
    <property type="molecule type" value="Genomic_DNA"/>
</dbReference>
<keyword evidence="2" id="KW-0963">Cytoplasm</keyword>
<dbReference type="CDD" id="cd06559">
    <property type="entry name" value="Endonuclease_V"/>
    <property type="match status" value="1"/>
</dbReference>
<name>X1UCL5_9ZZZZ</name>
<dbReference type="AlphaFoldDB" id="X1UCL5"/>
<feature type="non-terminal residue" evidence="6">
    <location>
        <position position="1"/>
    </location>
</feature>
<evidence type="ECO:0000256" key="5">
    <source>
        <dbReference type="ARBA" id="ARBA00022801"/>
    </source>
</evidence>
<dbReference type="Gene3D" id="3.30.2170.10">
    <property type="entry name" value="archaeoglobus fulgidus dsm 4304 superfamily"/>
    <property type="match status" value="1"/>
</dbReference>
<dbReference type="PANTHER" id="PTHR28511">
    <property type="entry name" value="ENDONUCLEASE V"/>
    <property type="match status" value="1"/>
</dbReference>
<dbReference type="NCBIfam" id="NF008629">
    <property type="entry name" value="PRK11617.1"/>
    <property type="match status" value="1"/>
</dbReference>
<comment type="caution">
    <text evidence="6">The sequence shown here is derived from an EMBL/GenBank/DDBJ whole genome shotgun (WGS) entry which is preliminary data.</text>
</comment>
<dbReference type="PANTHER" id="PTHR28511:SF1">
    <property type="entry name" value="ENDONUCLEASE V"/>
    <property type="match status" value="1"/>
</dbReference>
<keyword evidence="5" id="KW-0378">Hydrolase</keyword>
<accession>X1UCL5</accession>
<proteinExistence type="inferred from homology"/>
<dbReference type="GO" id="GO:0043737">
    <property type="term" value="F:deoxyribonuclease V activity"/>
    <property type="evidence" value="ECO:0007669"/>
    <property type="project" value="TreeGrafter"/>
</dbReference>
<sequence length="233" mass="26293">WNITLKEAKQIQNSLKERVRIQPLKKKIHTVCGIDSAFEKKKGLCFTAAVLISFPEMETLEELYVVDKLQTPYIPGFLSFREGPSIIKVLNRLTSIPDLLMLDGQGIAHPRMLGIATHIGVLFDIPAIGCAKSRLLGTYDEVGKKRGDFSFLLAKKNKRIGVVLRTRDNVKPLFVSPGHLIDIKASMELVLDTAKKFRLPEPTRLADKLSKKAKKLLAQMIEYKNDIKRKDLD</sequence>